<dbReference type="GO" id="GO:0046872">
    <property type="term" value="F:metal ion binding"/>
    <property type="evidence" value="ECO:0007669"/>
    <property type="project" value="UniProtKB-KW"/>
</dbReference>
<dbReference type="InterPro" id="IPR024156">
    <property type="entry name" value="Small_GTPase_ARF"/>
</dbReference>
<dbReference type="SMART" id="SM00175">
    <property type="entry name" value="RAB"/>
    <property type="match status" value="1"/>
</dbReference>
<protein>
    <submittedName>
        <fullName evidence="5">ADP-ribosylation factor(Arf)/Arf-like (ARL) small GTPase family protein</fullName>
    </submittedName>
</protein>
<dbReference type="PROSITE" id="PS51417">
    <property type="entry name" value="ARF"/>
    <property type="match status" value="1"/>
</dbReference>
<feature type="binding site" evidence="4">
    <location>
        <position position="54"/>
    </location>
    <ligand>
        <name>Mg(2+)</name>
        <dbReference type="ChEBI" id="CHEBI:18420"/>
    </ligand>
</feature>
<dbReference type="PRINTS" id="PR00449">
    <property type="entry name" value="RASTRNSFRMNG"/>
</dbReference>
<accession>I7M1S0</accession>
<dbReference type="GO" id="GO:0005525">
    <property type="term" value="F:GTP binding"/>
    <property type="evidence" value="ECO:0007669"/>
    <property type="project" value="UniProtKB-KW"/>
</dbReference>
<dbReference type="PANTHER" id="PTHR45909">
    <property type="entry name" value="ADP-RIBOSYLATION FACTOR-RELATED PROTEIN 1"/>
    <property type="match status" value="1"/>
</dbReference>
<evidence type="ECO:0000256" key="1">
    <source>
        <dbReference type="ARBA" id="ARBA00022741"/>
    </source>
</evidence>
<dbReference type="SMART" id="SM00178">
    <property type="entry name" value="SAR"/>
    <property type="match status" value="1"/>
</dbReference>
<dbReference type="EMBL" id="GG662666">
    <property type="protein sequence ID" value="EAR97434.2"/>
    <property type="molecule type" value="Genomic_DNA"/>
</dbReference>
<keyword evidence="1 3" id="KW-0547">Nucleotide-binding</keyword>
<evidence type="ECO:0000256" key="4">
    <source>
        <dbReference type="PIRSR" id="PIRSR606689-2"/>
    </source>
</evidence>
<keyword evidence="4" id="KW-0479">Metal-binding</keyword>
<dbReference type="AlphaFoldDB" id="I7M1S0"/>
<dbReference type="InterPro" id="IPR005225">
    <property type="entry name" value="Small_GTP-bd"/>
</dbReference>
<evidence type="ECO:0000256" key="2">
    <source>
        <dbReference type="ARBA" id="ARBA00023134"/>
    </source>
</evidence>
<dbReference type="Gene3D" id="3.40.50.300">
    <property type="entry name" value="P-loop containing nucleotide triphosphate hydrolases"/>
    <property type="match status" value="1"/>
</dbReference>
<feature type="binding site" evidence="3">
    <location>
        <position position="76"/>
    </location>
    <ligand>
        <name>GTP</name>
        <dbReference type="ChEBI" id="CHEBI:37565"/>
    </ligand>
</feature>
<gene>
    <name evidence="5" type="ORF">TTHERM_00340150</name>
</gene>
<dbReference type="GO" id="GO:0006886">
    <property type="term" value="P:intracellular protein transport"/>
    <property type="evidence" value="ECO:0007669"/>
    <property type="project" value="TreeGrafter"/>
</dbReference>
<keyword evidence="6" id="KW-1185">Reference proteome</keyword>
<dbReference type="NCBIfam" id="TIGR00231">
    <property type="entry name" value="small_GTP"/>
    <property type="match status" value="1"/>
</dbReference>
<dbReference type="InterPro" id="IPR006689">
    <property type="entry name" value="Small_GTPase_ARF/SAR"/>
</dbReference>
<sequence>MYSLVKALWSMYFEKPTLKVLIVGLNESGKTCLLSRLKMNAKQKAIEFSKIIPTVGLNIAKIEYPKYYALFWDLGGAQLLRSIWKKYYPDCHGIVFVVDQDYVSRKEELIKTFESITSSPESQGVPILILINKIENQSDPNRPIVDEISTILSISLIHNRKIIVQSCSAINGTNVDKSLELLFEQIIRLSTQK</sequence>
<dbReference type="GO" id="GO:0005794">
    <property type="term" value="C:Golgi apparatus"/>
    <property type="evidence" value="ECO:0007669"/>
    <property type="project" value="TreeGrafter"/>
</dbReference>
<feature type="binding site" evidence="4">
    <location>
        <position position="31"/>
    </location>
    <ligand>
        <name>Mg(2+)</name>
        <dbReference type="ChEBI" id="CHEBI:18420"/>
    </ligand>
</feature>
<evidence type="ECO:0000313" key="5">
    <source>
        <dbReference type="EMBL" id="EAR97434.2"/>
    </source>
</evidence>
<dbReference type="Proteomes" id="UP000009168">
    <property type="component" value="Unassembled WGS sequence"/>
</dbReference>
<dbReference type="SUPFAM" id="SSF52540">
    <property type="entry name" value="P-loop containing nucleoside triphosphate hydrolases"/>
    <property type="match status" value="1"/>
</dbReference>
<feature type="binding site" evidence="3">
    <location>
        <begin position="24"/>
        <end position="31"/>
    </location>
    <ligand>
        <name>GTP</name>
        <dbReference type="ChEBI" id="CHEBI:37565"/>
    </ligand>
</feature>
<evidence type="ECO:0000256" key="3">
    <source>
        <dbReference type="PIRSR" id="PIRSR606689-1"/>
    </source>
</evidence>
<reference evidence="6" key="1">
    <citation type="journal article" date="2006" name="PLoS Biol.">
        <title>Macronuclear genome sequence of the ciliate Tetrahymena thermophila, a model eukaryote.</title>
        <authorList>
            <person name="Eisen J.A."/>
            <person name="Coyne R.S."/>
            <person name="Wu M."/>
            <person name="Wu D."/>
            <person name="Thiagarajan M."/>
            <person name="Wortman J.R."/>
            <person name="Badger J.H."/>
            <person name="Ren Q."/>
            <person name="Amedeo P."/>
            <person name="Jones K.M."/>
            <person name="Tallon L.J."/>
            <person name="Delcher A.L."/>
            <person name="Salzberg S.L."/>
            <person name="Silva J.C."/>
            <person name="Haas B.J."/>
            <person name="Majoros W.H."/>
            <person name="Farzad M."/>
            <person name="Carlton J.M."/>
            <person name="Smith R.K. Jr."/>
            <person name="Garg J."/>
            <person name="Pearlman R.E."/>
            <person name="Karrer K.M."/>
            <person name="Sun L."/>
            <person name="Manning G."/>
            <person name="Elde N.C."/>
            <person name="Turkewitz A.P."/>
            <person name="Asai D.J."/>
            <person name="Wilkes D.E."/>
            <person name="Wang Y."/>
            <person name="Cai H."/>
            <person name="Collins K."/>
            <person name="Stewart B.A."/>
            <person name="Lee S.R."/>
            <person name="Wilamowska K."/>
            <person name="Weinberg Z."/>
            <person name="Ruzzo W.L."/>
            <person name="Wloga D."/>
            <person name="Gaertig J."/>
            <person name="Frankel J."/>
            <person name="Tsao C.-C."/>
            <person name="Gorovsky M.A."/>
            <person name="Keeling P.J."/>
            <person name="Waller R.F."/>
            <person name="Patron N.J."/>
            <person name="Cherry J.M."/>
            <person name="Stover N.A."/>
            <person name="Krieger C.J."/>
            <person name="del Toro C."/>
            <person name="Ryder H.F."/>
            <person name="Williamson S.C."/>
            <person name="Barbeau R.A."/>
            <person name="Hamilton E.P."/>
            <person name="Orias E."/>
        </authorList>
    </citation>
    <scope>NUCLEOTIDE SEQUENCE [LARGE SCALE GENOMIC DNA]</scope>
    <source>
        <strain evidence="6">SB210</strain>
    </source>
</reference>
<dbReference type="GO" id="GO:0043001">
    <property type="term" value="P:Golgi to plasma membrane protein transport"/>
    <property type="evidence" value="ECO:0007669"/>
    <property type="project" value="TreeGrafter"/>
</dbReference>
<dbReference type="SMART" id="SM00177">
    <property type="entry name" value="ARF"/>
    <property type="match status" value="1"/>
</dbReference>
<dbReference type="OrthoDB" id="414781at2759"/>
<dbReference type="Pfam" id="PF00025">
    <property type="entry name" value="Arf"/>
    <property type="match status" value="1"/>
</dbReference>
<dbReference type="KEGG" id="tet:TTHERM_00340150"/>
<keyword evidence="4" id="KW-0460">Magnesium</keyword>
<dbReference type="GO" id="GO:0034067">
    <property type="term" value="P:protein localization to Golgi apparatus"/>
    <property type="evidence" value="ECO:0007669"/>
    <property type="project" value="TreeGrafter"/>
</dbReference>
<dbReference type="InParanoid" id="I7M1S0"/>
<dbReference type="PANTHER" id="PTHR45909:SF1">
    <property type="entry name" value="ADP-RIBOSYLATION FACTOR-RELATED PROTEIN 1"/>
    <property type="match status" value="1"/>
</dbReference>
<name>I7M1S0_TETTS</name>
<dbReference type="RefSeq" id="XP_001017679.2">
    <property type="nucleotide sequence ID" value="XM_001017679.2"/>
</dbReference>
<dbReference type="PROSITE" id="PS51419">
    <property type="entry name" value="RAB"/>
    <property type="match status" value="1"/>
</dbReference>
<proteinExistence type="predicted"/>
<dbReference type="GeneID" id="7828082"/>
<evidence type="ECO:0000313" key="6">
    <source>
        <dbReference type="Proteomes" id="UP000009168"/>
    </source>
</evidence>
<dbReference type="GO" id="GO:0003924">
    <property type="term" value="F:GTPase activity"/>
    <property type="evidence" value="ECO:0007669"/>
    <property type="project" value="InterPro"/>
</dbReference>
<organism evidence="5 6">
    <name type="scientific">Tetrahymena thermophila (strain SB210)</name>
    <dbReference type="NCBI Taxonomy" id="312017"/>
    <lineage>
        <taxon>Eukaryota</taxon>
        <taxon>Sar</taxon>
        <taxon>Alveolata</taxon>
        <taxon>Ciliophora</taxon>
        <taxon>Intramacronucleata</taxon>
        <taxon>Oligohymenophorea</taxon>
        <taxon>Hymenostomatida</taxon>
        <taxon>Tetrahymenina</taxon>
        <taxon>Tetrahymenidae</taxon>
        <taxon>Tetrahymena</taxon>
    </lineage>
</organism>
<dbReference type="STRING" id="312017.I7M1S0"/>
<keyword evidence="2 3" id="KW-0342">GTP-binding</keyword>
<dbReference type="InterPro" id="IPR027417">
    <property type="entry name" value="P-loop_NTPase"/>
</dbReference>